<sequence>MQQRLLAQKSYDLPTSVKLTLAGSYLGSVALGDYVPAPARRWSLIGLLSCATGVVATALIVRTMETDPIVLSASEQDVTGVVDIDQQVREEAAAIFAESGLSRTSFADRLKDQFALVGEQFSWRSLLTAGSVISVSLLLGVAADRLLSYPLAKLLRKVGVTKPYTVLALLDAGVLVACADQLKLQVGRALVEEVEHPADIV</sequence>
<dbReference type="RefSeq" id="WP_123930269.1">
    <property type="nucleotide sequence ID" value="NZ_CP033896.1"/>
</dbReference>
<evidence type="ECO:0000256" key="1">
    <source>
        <dbReference type="SAM" id="Phobius"/>
    </source>
</evidence>
<reference evidence="2 3" key="1">
    <citation type="submission" date="2018-11" db="EMBL/GenBank/DDBJ databases">
        <authorList>
            <person name="Kleinhagauer T."/>
            <person name="Glaeser S.P."/>
            <person name="Spergser J."/>
            <person name="Ruckert C."/>
            <person name="Kaempfer P."/>
            <person name="Busse H.-J."/>
        </authorList>
    </citation>
    <scope>NUCLEOTIDE SEQUENCE [LARGE SCALE GENOMIC DNA]</scope>
    <source>
        <strain evidence="2 3">200CH</strain>
    </source>
</reference>
<accession>A0A3G6J944</accession>
<dbReference type="AlphaFoldDB" id="A0A3G6J944"/>
<keyword evidence="1" id="KW-1133">Transmembrane helix</keyword>
<protein>
    <submittedName>
        <fullName evidence="2">Uncharacterized protein</fullName>
    </submittedName>
</protein>
<organism evidence="2 3">
    <name type="scientific">Corynebacterium choanae</name>
    <dbReference type="NCBI Taxonomy" id="1862358"/>
    <lineage>
        <taxon>Bacteria</taxon>
        <taxon>Bacillati</taxon>
        <taxon>Actinomycetota</taxon>
        <taxon>Actinomycetes</taxon>
        <taxon>Mycobacteriales</taxon>
        <taxon>Corynebacteriaceae</taxon>
        <taxon>Corynebacterium</taxon>
    </lineage>
</organism>
<dbReference type="EMBL" id="CP033896">
    <property type="protein sequence ID" value="AZA14645.1"/>
    <property type="molecule type" value="Genomic_DNA"/>
</dbReference>
<keyword evidence="3" id="KW-1185">Reference proteome</keyword>
<evidence type="ECO:0000313" key="2">
    <source>
        <dbReference type="EMBL" id="AZA14645.1"/>
    </source>
</evidence>
<dbReference type="Proteomes" id="UP000269019">
    <property type="component" value="Chromosome"/>
</dbReference>
<proteinExistence type="predicted"/>
<feature type="transmembrane region" description="Helical" evidence="1">
    <location>
        <begin position="42"/>
        <end position="61"/>
    </location>
</feature>
<keyword evidence="1" id="KW-0472">Membrane</keyword>
<keyword evidence="1" id="KW-0812">Transmembrane</keyword>
<gene>
    <name evidence="2" type="ORF">CCHOA_11370</name>
</gene>
<name>A0A3G6J944_9CORY</name>
<evidence type="ECO:0000313" key="3">
    <source>
        <dbReference type="Proteomes" id="UP000269019"/>
    </source>
</evidence>
<dbReference type="KEGG" id="ccho:CCHOA_11370"/>
<feature type="transmembrane region" description="Helical" evidence="1">
    <location>
        <begin position="126"/>
        <end position="147"/>
    </location>
</feature>